<protein>
    <recommendedName>
        <fullName evidence="3">Ferredoxin</fullName>
    </recommendedName>
</protein>
<name>A0A919JT58_9ACTN</name>
<evidence type="ECO:0008006" key="3">
    <source>
        <dbReference type="Google" id="ProtNLM"/>
    </source>
</evidence>
<dbReference type="Proteomes" id="UP000636960">
    <property type="component" value="Unassembled WGS sequence"/>
</dbReference>
<accession>A0A919JT58</accession>
<dbReference type="RefSeq" id="WP_203780660.1">
    <property type="nucleotide sequence ID" value="NZ_BOMV01000012.1"/>
</dbReference>
<comment type="caution">
    <text evidence="1">The sequence shown here is derived from an EMBL/GenBank/DDBJ whole genome shotgun (WGS) entry which is preliminary data.</text>
</comment>
<keyword evidence="2" id="KW-1185">Reference proteome</keyword>
<evidence type="ECO:0000313" key="1">
    <source>
        <dbReference type="EMBL" id="GIE94350.1"/>
    </source>
</evidence>
<gene>
    <name evidence="1" type="ORF">Ari01nite_18150</name>
</gene>
<sequence length="90" mass="9544">MTRADSLAERRAYLDGNLTKVECGSCGTVVRARKLSPMQTSVQWTTPSAGACPRLAAAAGDRPAALVPTCPDLRDSLDRAVREGRLEVTG</sequence>
<reference evidence="1" key="1">
    <citation type="submission" date="2021-01" db="EMBL/GenBank/DDBJ databases">
        <title>Whole genome shotgun sequence of Actinoplanes rishiriensis NBRC 108556.</title>
        <authorList>
            <person name="Komaki H."/>
            <person name="Tamura T."/>
        </authorList>
    </citation>
    <scope>NUCLEOTIDE SEQUENCE</scope>
    <source>
        <strain evidence="1">NBRC 108556</strain>
    </source>
</reference>
<dbReference type="AlphaFoldDB" id="A0A919JT58"/>
<dbReference type="EMBL" id="BOMV01000012">
    <property type="protein sequence ID" value="GIE94350.1"/>
    <property type="molecule type" value="Genomic_DNA"/>
</dbReference>
<proteinExistence type="predicted"/>
<evidence type="ECO:0000313" key="2">
    <source>
        <dbReference type="Proteomes" id="UP000636960"/>
    </source>
</evidence>
<organism evidence="1 2">
    <name type="scientific">Paractinoplanes rishiriensis</name>
    <dbReference type="NCBI Taxonomy" id="1050105"/>
    <lineage>
        <taxon>Bacteria</taxon>
        <taxon>Bacillati</taxon>
        <taxon>Actinomycetota</taxon>
        <taxon>Actinomycetes</taxon>
        <taxon>Micromonosporales</taxon>
        <taxon>Micromonosporaceae</taxon>
        <taxon>Paractinoplanes</taxon>
    </lineage>
</organism>